<organism evidence="4 5">
    <name type="scientific">Canna indica</name>
    <name type="common">Indian-shot</name>
    <dbReference type="NCBI Taxonomy" id="4628"/>
    <lineage>
        <taxon>Eukaryota</taxon>
        <taxon>Viridiplantae</taxon>
        <taxon>Streptophyta</taxon>
        <taxon>Embryophyta</taxon>
        <taxon>Tracheophyta</taxon>
        <taxon>Spermatophyta</taxon>
        <taxon>Magnoliopsida</taxon>
        <taxon>Liliopsida</taxon>
        <taxon>Zingiberales</taxon>
        <taxon>Cannaceae</taxon>
        <taxon>Canna</taxon>
    </lineage>
</organism>
<evidence type="ECO:0000259" key="3">
    <source>
        <dbReference type="PROSITE" id="PS50089"/>
    </source>
</evidence>
<keyword evidence="1" id="KW-0862">Zinc</keyword>
<evidence type="ECO:0000313" key="4">
    <source>
        <dbReference type="EMBL" id="WOL16111.1"/>
    </source>
</evidence>
<dbReference type="Gene3D" id="3.30.40.10">
    <property type="entry name" value="Zinc/RING finger domain, C3HC4 (zinc finger)"/>
    <property type="match status" value="1"/>
</dbReference>
<feature type="region of interest" description="Disordered" evidence="2">
    <location>
        <begin position="1"/>
        <end position="53"/>
    </location>
</feature>
<dbReference type="SMART" id="SM00327">
    <property type="entry name" value="VWA"/>
    <property type="match status" value="1"/>
</dbReference>
<dbReference type="InterPro" id="IPR036465">
    <property type="entry name" value="vWFA_dom_sf"/>
</dbReference>
<reference evidence="4 5" key="1">
    <citation type="submission" date="2023-10" db="EMBL/GenBank/DDBJ databases">
        <title>Chromosome-scale genome assembly provides insights into flower coloration mechanisms of Canna indica.</title>
        <authorList>
            <person name="Li C."/>
        </authorList>
    </citation>
    <scope>NUCLEOTIDE SEQUENCE [LARGE SCALE GENOMIC DNA]</scope>
    <source>
        <tissue evidence="4">Flower</tissue>
    </source>
</reference>
<dbReference type="InterPro" id="IPR010734">
    <property type="entry name" value="Copine_C"/>
</dbReference>
<dbReference type="GO" id="GO:0008270">
    <property type="term" value="F:zinc ion binding"/>
    <property type="evidence" value="ECO:0007669"/>
    <property type="project" value="UniProtKB-KW"/>
</dbReference>
<accession>A0AAQ3QNY0</accession>
<feature type="region of interest" description="Disordered" evidence="2">
    <location>
        <begin position="355"/>
        <end position="377"/>
    </location>
</feature>
<evidence type="ECO:0000256" key="2">
    <source>
        <dbReference type="SAM" id="MobiDB-lite"/>
    </source>
</evidence>
<feature type="domain" description="RING-type" evidence="3">
    <location>
        <begin position="387"/>
        <end position="420"/>
    </location>
</feature>
<evidence type="ECO:0000313" key="5">
    <source>
        <dbReference type="Proteomes" id="UP001327560"/>
    </source>
</evidence>
<proteinExistence type="predicted"/>
<name>A0AAQ3QNY0_9LILI</name>
<dbReference type="Proteomes" id="UP001327560">
    <property type="component" value="Chromosome 8"/>
</dbReference>
<sequence>MGGGCSRDFSEKGPHSSGADYSHQVPQNSYPRPSSQSYAPSTPPPPESYASQPRIDRRYSRISDNYHSVEQVTGALSQAGLESSNLIVGIDFTKSNEWTGKFSFSGRSLHHIGDTPNPYEQAISIVGRTLSAFDEDDLIPCFGFGDASTHDQDIFSFYPNGRPCDGFQDALRRYRELVPHLKLAGPTSFAAIIEMAMTIVEQSGGQYHVLVIIADGQVTRSADTQVGHLSSQEQKTVEAIVKASEFPLSIILVGVGDGPWDMMKEFDDNIPARSFDNFQFVNFTEIMSKNIPQTRKEAAFALAALMEIPSQYKATLDLGLLGCRSGKSPQRIPLPPPTDGPSTSFVGSNTYKRTSFQQSGPPYSGYEPTSNAYPSAPSSSFENEQVCPICLTNPRDMAFGCGHLTCSSCGPSLQTCPICRSEIHTRIKLY</sequence>
<dbReference type="EMBL" id="CP136897">
    <property type="protein sequence ID" value="WOL16111.1"/>
    <property type="molecule type" value="Genomic_DNA"/>
</dbReference>
<dbReference type="PANTHER" id="PTHR45751:SF29">
    <property type="entry name" value="E3 UBIQUITIN-PROTEIN LIGASE RGLG2"/>
    <property type="match status" value="1"/>
</dbReference>
<keyword evidence="1" id="KW-0863">Zinc-finger</keyword>
<dbReference type="Gene3D" id="3.40.50.410">
    <property type="entry name" value="von Willebrand factor, type A domain"/>
    <property type="match status" value="1"/>
</dbReference>
<dbReference type="SUPFAM" id="SSF53300">
    <property type="entry name" value="vWA-like"/>
    <property type="match status" value="1"/>
</dbReference>
<dbReference type="Pfam" id="PF13920">
    <property type="entry name" value="zf-C3HC4_3"/>
    <property type="match status" value="1"/>
</dbReference>
<dbReference type="GO" id="GO:0016567">
    <property type="term" value="P:protein ubiquitination"/>
    <property type="evidence" value="ECO:0007669"/>
    <property type="project" value="TreeGrafter"/>
</dbReference>
<dbReference type="InterPro" id="IPR001841">
    <property type="entry name" value="Znf_RING"/>
</dbReference>
<dbReference type="PANTHER" id="PTHR45751">
    <property type="entry name" value="COPINE FAMILY PROTEIN 1"/>
    <property type="match status" value="1"/>
</dbReference>
<keyword evidence="5" id="KW-1185">Reference proteome</keyword>
<keyword evidence="1" id="KW-0479">Metal-binding</keyword>
<gene>
    <name evidence="4" type="ORF">Cni_G24893</name>
</gene>
<feature type="compositionally biased region" description="Polar residues" evidence="2">
    <location>
        <begin position="24"/>
        <end position="40"/>
    </location>
</feature>
<dbReference type="GO" id="GO:0004842">
    <property type="term" value="F:ubiquitin-protein transferase activity"/>
    <property type="evidence" value="ECO:0007669"/>
    <property type="project" value="TreeGrafter"/>
</dbReference>
<dbReference type="InterPro" id="IPR052079">
    <property type="entry name" value="E3_ligase/Copine_domain"/>
</dbReference>
<protein>
    <recommendedName>
        <fullName evidence="3">RING-type domain-containing protein</fullName>
    </recommendedName>
</protein>
<dbReference type="AlphaFoldDB" id="A0AAQ3QNY0"/>
<dbReference type="Pfam" id="PF07002">
    <property type="entry name" value="Copine"/>
    <property type="match status" value="1"/>
</dbReference>
<evidence type="ECO:0000256" key="1">
    <source>
        <dbReference type="PROSITE-ProRule" id="PRU00175"/>
    </source>
</evidence>
<dbReference type="PROSITE" id="PS50089">
    <property type="entry name" value="ZF_RING_2"/>
    <property type="match status" value="1"/>
</dbReference>
<dbReference type="SMART" id="SM00184">
    <property type="entry name" value="RING"/>
    <property type="match status" value="1"/>
</dbReference>
<dbReference type="InterPro" id="IPR013083">
    <property type="entry name" value="Znf_RING/FYVE/PHD"/>
</dbReference>
<dbReference type="SUPFAM" id="SSF57850">
    <property type="entry name" value="RING/U-box"/>
    <property type="match status" value="1"/>
</dbReference>
<dbReference type="InterPro" id="IPR002035">
    <property type="entry name" value="VWF_A"/>
</dbReference>
<dbReference type="GO" id="GO:0005634">
    <property type="term" value="C:nucleus"/>
    <property type="evidence" value="ECO:0007669"/>
    <property type="project" value="TreeGrafter"/>
</dbReference>